<accession>A0A6A7RQY4</accession>
<dbReference type="Proteomes" id="UP000342300">
    <property type="component" value="Unassembled WGS sequence"/>
</dbReference>
<proteinExistence type="predicted"/>
<protein>
    <submittedName>
        <fullName evidence="1">Uncharacterized protein</fullName>
    </submittedName>
</protein>
<sequence>MAHETGNTKRQARISPTVFYFYRGSSVQEGLDLLKAACPDCFEQVNGSAHNSSPISWQLR</sequence>
<dbReference type="AlphaFoldDB" id="A0A6A7RQY4"/>
<name>A0A6A7RQY4_9PROT</name>
<gene>
    <name evidence="1" type="ORF">CRU78_01840</name>
</gene>
<comment type="caution">
    <text evidence="1">The sequence shown here is derived from an EMBL/GenBank/DDBJ whole genome shotgun (WGS) entry which is preliminary data.</text>
</comment>
<organism evidence="1 2">
    <name type="scientific">Candidatus Accumulibacter phosphatis</name>
    <dbReference type="NCBI Taxonomy" id="327160"/>
    <lineage>
        <taxon>Bacteria</taxon>
        <taxon>Pseudomonadati</taxon>
        <taxon>Pseudomonadota</taxon>
        <taxon>Betaproteobacteria</taxon>
        <taxon>Candidatus Accumulibacter</taxon>
    </lineage>
</organism>
<evidence type="ECO:0000313" key="1">
    <source>
        <dbReference type="EMBL" id="MQM29342.1"/>
    </source>
</evidence>
<evidence type="ECO:0000313" key="2">
    <source>
        <dbReference type="Proteomes" id="UP000342300"/>
    </source>
</evidence>
<dbReference type="EMBL" id="PDHS01000038">
    <property type="protein sequence ID" value="MQM29342.1"/>
    <property type="molecule type" value="Genomic_DNA"/>
</dbReference>
<reference evidence="1 2" key="1">
    <citation type="submission" date="2017-09" db="EMBL/GenBank/DDBJ databases">
        <title>Metagenomic Analysis Reveals Denitrifying Candidatus Accumulibacter and Flanking Population as a Source of N2O.</title>
        <authorList>
            <person name="Gao H."/>
            <person name="Mao Y."/>
            <person name="Zhao X."/>
            <person name="Liu W.-T."/>
            <person name="Zhang T."/>
            <person name="Wells G."/>
        </authorList>
    </citation>
    <scope>NUCLEOTIDE SEQUENCE [LARGE SCALE GENOMIC DNA]</scope>
    <source>
        <strain evidence="1">CANDO_2_IC</strain>
    </source>
</reference>